<protein>
    <submittedName>
        <fullName evidence="3">MerP, putative</fullName>
    </submittedName>
</protein>
<dbReference type="GO" id="GO:0046872">
    <property type="term" value="F:metal ion binding"/>
    <property type="evidence" value="ECO:0007669"/>
    <property type="project" value="InterPro"/>
</dbReference>
<dbReference type="CDD" id="cd00371">
    <property type="entry name" value="HMA"/>
    <property type="match status" value="1"/>
</dbReference>
<sequence>MKNNKLIWLSFIFVLGFVVQAQAQKTKKRKKVATLSIKTSAQCGMCKDRIEKAMAYERGVKKAVLDVESKMLTVTYKTRKTNPDKLRKAVSNVGYDADKVIAEQKAYNKLPACCQKGGHDN</sequence>
<keyword evidence="1" id="KW-0732">Signal</keyword>
<name>A1ZRF3_MICM2</name>
<reference evidence="3 4" key="1">
    <citation type="submission" date="2007-01" db="EMBL/GenBank/DDBJ databases">
        <authorList>
            <person name="Haygood M."/>
            <person name="Podell S."/>
            <person name="Anderson C."/>
            <person name="Hopkinson B."/>
            <person name="Roe K."/>
            <person name="Barbeau K."/>
            <person name="Gaasterland T."/>
            <person name="Ferriera S."/>
            <person name="Johnson J."/>
            <person name="Kravitz S."/>
            <person name="Beeson K."/>
            <person name="Sutton G."/>
            <person name="Rogers Y.-H."/>
            <person name="Friedman R."/>
            <person name="Frazier M."/>
            <person name="Venter J.C."/>
        </authorList>
    </citation>
    <scope>NUCLEOTIDE SEQUENCE [LARGE SCALE GENOMIC DNA]</scope>
    <source>
        <strain evidence="3 4">ATCC 23134</strain>
    </source>
</reference>
<keyword evidence="4" id="KW-1185">Reference proteome</keyword>
<feature type="signal peptide" evidence="1">
    <location>
        <begin position="1"/>
        <end position="23"/>
    </location>
</feature>
<dbReference type="Proteomes" id="UP000004095">
    <property type="component" value="Unassembled WGS sequence"/>
</dbReference>
<gene>
    <name evidence="3" type="ORF">M23134_04731</name>
</gene>
<dbReference type="InterPro" id="IPR006121">
    <property type="entry name" value="HMA_dom"/>
</dbReference>
<comment type="caution">
    <text evidence="3">The sequence shown here is derived from an EMBL/GenBank/DDBJ whole genome shotgun (WGS) entry which is preliminary data.</text>
</comment>
<dbReference type="eggNOG" id="COG2608">
    <property type="taxonomic scope" value="Bacteria"/>
</dbReference>
<evidence type="ECO:0000313" key="4">
    <source>
        <dbReference type="Proteomes" id="UP000004095"/>
    </source>
</evidence>
<dbReference type="EMBL" id="AAWS01000027">
    <property type="protein sequence ID" value="EAY27043.1"/>
    <property type="molecule type" value="Genomic_DNA"/>
</dbReference>
<dbReference type="PROSITE" id="PS50846">
    <property type="entry name" value="HMA_2"/>
    <property type="match status" value="1"/>
</dbReference>
<accession>A1ZRF3</accession>
<dbReference type="Pfam" id="PF00403">
    <property type="entry name" value="HMA"/>
    <property type="match status" value="1"/>
</dbReference>
<evidence type="ECO:0000313" key="3">
    <source>
        <dbReference type="EMBL" id="EAY27043.1"/>
    </source>
</evidence>
<dbReference type="AlphaFoldDB" id="A1ZRF3"/>
<organism evidence="3 4">
    <name type="scientific">Microscilla marina ATCC 23134</name>
    <dbReference type="NCBI Taxonomy" id="313606"/>
    <lineage>
        <taxon>Bacteria</taxon>
        <taxon>Pseudomonadati</taxon>
        <taxon>Bacteroidota</taxon>
        <taxon>Cytophagia</taxon>
        <taxon>Cytophagales</taxon>
        <taxon>Microscillaceae</taxon>
        <taxon>Microscilla</taxon>
    </lineage>
</organism>
<dbReference type="OrthoDB" id="5513217at2"/>
<feature type="domain" description="HMA" evidence="2">
    <location>
        <begin position="30"/>
        <end position="98"/>
    </location>
</feature>
<dbReference type="SUPFAM" id="SSF55008">
    <property type="entry name" value="HMA, heavy metal-associated domain"/>
    <property type="match status" value="1"/>
</dbReference>
<proteinExistence type="predicted"/>
<evidence type="ECO:0000259" key="2">
    <source>
        <dbReference type="PROSITE" id="PS50846"/>
    </source>
</evidence>
<dbReference type="RefSeq" id="WP_004156399.1">
    <property type="nucleotide sequence ID" value="NZ_AAWS01000027.1"/>
</dbReference>
<evidence type="ECO:0000256" key="1">
    <source>
        <dbReference type="SAM" id="SignalP"/>
    </source>
</evidence>
<feature type="chain" id="PRO_5002641827" evidence="1">
    <location>
        <begin position="24"/>
        <end position="121"/>
    </location>
</feature>
<dbReference type="InterPro" id="IPR036163">
    <property type="entry name" value="HMA_dom_sf"/>
</dbReference>
<dbReference type="Gene3D" id="3.30.70.100">
    <property type="match status" value="1"/>
</dbReference>